<feature type="compositionally biased region" description="Pro residues" evidence="1">
    <location>
        <begin position="75"/>
        <end position="102"/>
    </location>
</feature>
<evidence type="ECO:0000313" key="3">
    <source>
        <dbReference type="Proteomes" id="UP000614334"/>
    </source>
</evidence>
<feature type="compositionally biased region" description="Basic residues" evidence="1">
    <location>
        <begin position="168"/>
        <end position="177"/>
    </location>
</feature>
<gene>
    <name evidence="2" type="ORF">RHS01_03022</name>
</gene>
<feature type="region of interest" description="Disordered" evidence="1">
    <location>
        <begin position="1"/>
        <end position="232"/>
    </location>
</feature>
<evidence type="ECO:0000313" key="2">
    <source>
        <dbReference type="EMBL" id="KAF8758530.1"/>
    </source>
</evidence>
<dbReference type="AlphaFoldDB" id="A0A8H7IGT6"/>
<feature type="compositionally biased region" description="Pro residues" evidence="1">
    <location>
        <begin position="134"/>
        <end position="148"/>
    </location>
</feature>
<proteinExistence type="predicted"/>
<reference evidence="2" key="1">
    <citation type="submission" date="2020-09" db="EMBL/GenBank/DDBJ databases">
        <title>Comparative genome analyses of four rice-infecting Rhizoctonia solani isolates reveal extensive enrichment of homogalacturonan modification genes.</title>
        <authorList>
            <person name="Lee D.-Y."/>
            <person name="Jeon J."/>
            <person name="Kim K.-T."/>
            <person name="Cheong K."/>
            <person name="Song H."/>
            <person name="Choi G."/>
            <person name="Ko J."/>
            <person name="Opiyo S.O."/>
            <person name="Zuo S."/>
            <person name="Madhav S."/>
            <person name="Lee Y.-H."/>
            <person name="Wang G.-L."/>
        </authorList>
    </citation>
    <scope>NUCLEOTIDE SEQUENCE</scope>
    <source>
        <strain evidence="2">AG1-IA B2</strain>
    </source>
</reference>
<dbReference type="PRINTS" id="PR01217">
    <property type="entry name" value="PRICHEXTENSN"/>
</dbReference>
<dbReference type="EMBL" id="JACYCF010000003">
    <property type="protein sequence ID" value="KAF8758530.1"/>
    <property type="molecule type" value="Genomic_DNA"/>
</dbReference>
<comment type="caution">
    <text evidence="2">The sequence shown here is derived from an EMBL/GenBank/DDBJ whole genome shotgun (WGS) entry which is preliminary data.</text>
</comment>
<sequence length="232" mass="24676">MKAFIRKLRRERSRERAGAGGGEDEEKLPPPPPPRPPARRLVVEACVRPGPLPAAIAPPDTPSIPLPATATPTPTATPPAVTPIPTPTPPPAQQRAASPPPTHTQTHSTASSRPSQQSEHGPDSAARRKVAFRSPPPTPGTIPVPLPEPESEQIQIPPPSLPTANHTPSHHSPRRQQQHTTVSGQTALLASVKAPILLQRSAPRREGPLLHPEESHTLLPSPHAHIPTRQPA</sequence>
<protein>
    <submittedName>
        <fullName evidence="2">Uncharacterized protein</fullName>
    </submittedName>
</protein>
<feature type="compositionally biased region" description="Low complexity" evidence="1">
    <location>
        <begin position="103"/>
        <end position="112"/>
    </location>
</feature>
<dbReference type="Proteomes" id="UP000614334">
    <property type="component" value="Unassembled WGS sequence"/>
</dbReference>
<organism evidence="2 3">
    <name type="scientific">Rhizoctonia solani</name>
    <dbReference type="NCBI Taxonomy" id="456999"/>
    <lineage>
        <taxon>Eukaryota</taxon>
        <taxon>Fungi</taxon>
        <taxon>Dikarya</taxon>
        <taxon>Basidiomycota</taxon>
        <taxon>Agaricomycotina</taxon>
        <taxon>Agaricomycetes</taxon>
        <taxon>Cantharellales</taxon>
        <taxon>Ceratobasidiaceae</taxon>
        <taxon>Rhizoctonia</taxon>
    </lineage>
</organism>
<feature type="compositionally biased region" description="Polar residues" evidence="1">
    <location>
        <begin position="178"/>
        <end position="188"/>
    </location>
</feature>
<name>A0A8H7IGT6_9AGAM</name>
<feature type="compositionally biased region" description="Basic and acidic residues" evidence="1">
    <location>
        <begin position="203"/>
        <end position="216"/>
    </location>
</feature>
<evidence type="ECO:0000256" key="1">
    <source>
        <dbReference type="SAM" id="MobiDB-lite"/>
    </source>
</evidence>
<feature type="compositionally biased region" description="Basic residues" evidence="1">
    <location>
        <begin position="1"/>
        <end position="11"/>
    </location>
</feature>
<accession>A0A8H7IGT6</accession>